<dbReference type="GO" id="GO:0016787">
    <property type="term" value="F:hydrolase activity"/>
    <property type="evidence" value="ECO:0007669"/>
    <property type="project" value="UniProtKB-KW"/>
</dbReference>
<dbReference type="CDD" id="cd00229">
    <property type="entry name" value="SGNH_hydrolase"/>
    <property type="match status" value="1"/>
</dbReference>
<reference evidence="2 3" key="1">
    <citation type="submission" date="2023-01" db="EMBL/GenBank/DDBJ databases">
        <title>Novel species of the genus Asticcacaulis isolated from rivers.</title>
        <authorList>
            <person name="Lu H."/>
        </authorList>
    </citation>
    <scope>NUCLEOTIDE SEQUENCE [LARGE SCALE GENOMIC DNA]</scope>
    <source>
        <strain evidence="2 3">LKC15W</strain>
    </source>
</reference>
<sequence length="388" mass="40032">MPSLGLKLPQVSALRRRRGVSGPVVPDLPIWRAARAAVTAGERNARILCIGDSTTAGHGAYAAGMGDNNKAGAWPTQLAALINARGGTASWSSIIGNNNASDTRLYDNQVTFPSGQGWNFSTAAGVAGSTLGGYHTTASVHSPPSKYNFAPINACDTFEVYNPKAGGNARAWILSVNDGADLATVSNMQTPSPPGAFEKYTLTTAMGANVLNIRAQNTETTYLAGIIAYNSAVREISVLNAGWSGAKASDLNNGSGYAYGPVNAISVYDPDLVIINIGINDANQASPTATATFISHVQAVIAAAKAAGTDVVLMAPTPIGSSYAANLNTLSAAILALGATNSLPVIDLRARFIDYATANGAGWMRDTLHPNVSGYAQIATAVADLIYN</sequence>
<gene>
    <name evidence="2" type="ORF">PQU98_12955</name>
</gene>
<dbReference type="PANTHER" id="PTHR30383:SF5">
    <property type="entry name" value="SGNH HYDROLASE-TYPE ESTERASE DOMAIN-CONTAINING PROTEIN"/>
    <property type="match status" value="1"/>
</dbReference>
<evidence type="ECO:0000313" key="2">
    <source>
        <dbReference type="EMBL" id="MDC7677046.1"/>
    </source>
</evidence>
<evidence type="ECO:0000259" key="1">
    <source>
        <dbReference type="Pfam" id="PF13472"/>
    </source>
</evidence>
<dbReference type="SUPFAM" id="SSF52266">
    <property type="entry name" value="SGNH hydrolase"/>
    <property type="match status" value="1"/>
</dbReference>
<dbReference type="Proteomes" id="UP001218579">
    <property type="component" value="Unassembled WGS sequence"/>
</dbReference>
<dbReference type="PANTHER" id="PTHR30383">
    <property type="entry name" value="THIOESTERASE 1/PROTEASE 1/LYSOPHOSPHOLIPASE L1"/>
    <property type="match status" value="1"/>
</dbReference>
<dbReference type="InterPro" id="IPR051532">
    <property type="entry name" value="Ester_Hydrolysis_Enzymes"/>
</dbReference>
<dbReference type="Gene3D" id="3.40.50.1110">
    <property type="entry name" value="SGNH hydrolase"/>
    <property type="match status" value="1"/>
</dbReference>
<dbReference type="InterPro" id="IPR013830">
    <property type="entry name" value="SGNH_hydro"/>
</dbReference>
<keyword evidence="2" id="KW-0378">Hydrolase</keyword>
<dbReference type="EMBL" id="JAQQKV010000002">
    <property type="protein sequence ID" value="MDC7677046.1"/>
    <property type="molecule type" value="Genomic_DNA"/>
</dbReference>
<accession>A0ABT5HLC0</accession>
<protein>
    <submittedName>
        <fullName evidence="2">SGNH/GDSL hydrolase family protein</fullName>
    </submittedName>
</protein>
<comment type="caution">
    <text evidence="2">The sequence shown here is derived from an EMBL/GenBank/DDBJ whole genome shotgun (WGS) entry which is preliminary data.</text>
</comment>
<dbReference type="InterPro" id="IPR036514">
    <property type="entry name" value="SGNH_hydro_sf"/>
</dbReference>
<evidence type="ECO:0000313" key="3">
    <source>
        <dbReference type="Proteomes" id="UP001218579"/>
    </source>
</evidence>
<dbReference type="Pfam" id="PF13472">
    <property type="entry name" value="Lipase_GDSL_2"/>
    <property type="match status" value="1"/>
</dbReference>
<dbReference type="RefSeq" id="WP_272745355.1">
    <property type="nucleotide sequence ID" value="NZ_JAQQKV010000002.1"/>
</dbReference>
<feature type="domain" description="SGNH hydrolase-type esterase" evidence="1">
    <location>
        <begin position="214"/>
        <end position="376"/>
    </location>
</feature>
<organism evidence="2 3">
    <name type="scientific">Asticcacaulis machinosus</name>
    <dbReference type="NCBI Taxonomy" id="2984211"/>
    <lineage>
        <taxon>Bacteria</taxon>
        <taxon>Pseudomonadati</taxon>
        <taxon>Pseudomonadota</taxon>
        <taxon>Alphaproteobacteria</taxon>
        <taxon>Caulobacterales</taxon>
        <taxon>Caulobacteraceae</taxon>
        <taxon>Asticcacaulis</taxon>
    </lineage>
</organism>
<name>A0ABT5HLC0_9CAUL</name>
<proteinExistence type="predicted"/>
<keyword evidence="3" id="KW-1185">Reference proteome</keyword>